<comment type="caution">
    <text evidence="1">The sequence shown here is derived from an EMBL/GenBank/DDBJ whole genome shotgun (WGS) entry which is preliminary data.</text>
</comment>
<name>A0A4U2ZCM2_9BACT</name>
<dbReference type="InterPro" id="IPR027417">
    <property type="entry name" value="P-loop_NTPase"/>
</dbReference>
<accession>A0A4U2ZCM2</accession>
<evidence type="ECO:0008006" key="3">
    <source>
        <dbReference type="Google" id="ProtNLM"/>
    </source>
</evidence>
<dbReference type="RefSeq" id="WP_137011299.1">
    <property type="nucleotide sequence ID" value="NZ_SZPX01000001.1"/>
</dbReference>
<organism evidence="1 2">
    <name type="scientific">Sulfurimonas crateris</name>
    <dbReference type="NCBI Taxonomy" id="2574727"/>
    <lineage>
        <taxon>Bacteria</taxon>
        <taxon>Pseudomonadati</taxon>
        <taxon>Campylobacterota</taxon>
        <taxon>Epsilonproteobacteria</taxon>
        <taxon>Campylobacterales</taxon>
        <taxon>Sulfurimonadaceae</taxon>
        <taxon>Sulfurimonas</taxon>
    </lineage>
</organism>
<dbReference type="OrthoDB" id="1109088at2"/>
<dbReference type="AlphaFoldDB" id="A0A4U2ZCM2"/>
<evidence type="ECO:0000313" key="2">
    <source>
        <dbReference type="Proteomes" id="UP000309561"/>
    </source>
</evidence>
<gene>
    <name evidence="1" type="ORF">FCU45_00750</name>
</gene>
<dbReference type="EMBL" id="SZPX01000001">
    <property type="protein sequence ID" value="TKI70951.1"/>
    <property type="molecule type" value="Genomic_DNA"/>
</dbReference>
<evidence type="ECO:0000313" key="1">
    <source>
        <dbReference type="EMBL" id="TKI70951.1"/>
    </source>
</evidence>
<proteinExistence type="predicted"/>
<reference evidence="1 2" key="1">
    <citation type="submission" date="2019-04" db="EMBL/GenBank/DDBJ databases">
        <title>Sulfurimonas crateris sp. nov. a facultative anaerobic sulfur-oxidizing chemolithautotrophic bacterium isolated from a terrestrial mud vulcano.</title>
        <authorList>
            <person name="Ratnikova N.M."/>
            <person name="Slobodkin A.I."/>
            <person name="Merkel A.Y."/>
            <person name="Novikov A."/>
            <person name="Bonch-Osmolovskaya E.A."/>
            <person name="Slobodkina G.B."/>
        </authorList>
    </citation>
    <scope>NUCLEOTIDE SEQUENCE [LARGE SCALE GENOMIC DNA]</scope>
    <source>
        <strain evidence="1 2">SN118</strain>
    </source>
</reference>
<dbReference type="SUPFAM" id="SSF52540">
    <property type="entry name" value="P-loop containing nucleoside triphosphate hydrolases"/>
    <property type="match status" value="1"/>
</dbReference>
<protein>
    <recommendedName>
        <fullName evidence="3">ATP-binding protein</fullName>
    </recommendedName>
</protein>
<sequence>MGSILEFLKNRFEQLKKALGIVDKKAPISFELSEFMQETESALQELPKTHKKLYEFAPAGANFFVNRLQELQKLENSFTNWTKNRFVTCAIVGEKGCGVTSMLDAFLDTIPQTETIRGELHEKIFTQDEYFNYFNSLLGSDNITTNKELIDHLNDTQSAKIIILENLHHMFLKKVGGFEAIKMLFELISYTTKKVLWVGVFTPETWSYLDKTISISNYFTSEIVMEPLSQESIQGIISKRNEYENLKTEFLKKEESLKSTTFERLEDDEKQTFLSERFFKQLHKLSNGNISLAMLYWIRAIEKIDEGVVYVKGIDDLDYSFIKTLSYEALFALQALMLHDGLTLHDFSIVMNEPPEECRKMLMPMLEKGLLIQPHKKYNINPAIYKHLHDYLSSKNYIH</sequence>
<keyword evidence="2" id="KW-1185">Reference proteome</keyword>
<dbReference type="Proteomes" id="UP000309561">
    <property type="component" value="Unassembled WGS sequence"/>
</dbReference>